<keyword evidence="7" id="KW-0285">Flavoprotein</keyword>
<accession>A0A165FZY0</accession>
<dbReference type="OMA" id="IMIGREK"/>
<dbReference type="SUPFAM" id="SSF46458">
    <property type="entry name" value="Globin-like"/>
    <property type="match status" value="1"/>
</dbReference>
<feature type="domain" description="FAD-binding FR-type" evidence="18">
    <location>
        <begin position="149"/>
        <end position="269"/>
    </location>
</feature>
<dbReference type="SUPFAM" id="SSF63380">
    <property type="entry name" value="Riboflavin synthase domain-like"/>
    <property type="match status" value="1"/>
</dbReference>
<sequence>MALTQEQINTIKATVPVLEQYGGIITTTFYKNMLSENPELKNVFNSANQITGHQPRALAQSVYAYAANIDNLGALSAAVENICNKHASLYIRPEQYNIVGTYLLAAMKQVLGDALTPEIHDAWAAAYWQLANIMIDREAQLYKEGGDWTDWKKFKIAKKVAESAEITSLYLEPVENVDGKALPPFKPGQYISVMLDVPNLNHQQARQYSLSDSPNSNYYRISVKKESGVNPTNPEMKAHPGYVSNILHDIKKEGDVILVSHPRGDFFLSEQSVEKSHPIVLISAGVGLTPLMSILNTVACKKSSAAGAAKCPFASHAQNSGTAAPTGQCPFSGKSANASTTPHSSSSPRKIHFIHGTRSTEAQAFRKHLLALQTKTSSSTDNESNSQGDSDKENEAKPRSNLDVHVTFFNKTPAAGDVKGKDYHHVGRIDLDKLDRDTELYLNDPKTEYYVCGPEGFMTETRKKLVQYGVDVDRVKLELFGTGGVPAA</sequence>
<keyword evidence="8" id="KW-0479">Metal-binding</keyword>
<dbReference type="PANTHER" id="PTHR43396:SF3">
    <property type="entry name" value="FLAVOHEMOPROTEIN"/>
    <property type="match status" value="1"/>
</dbReference>
<evidence type="ECO:0000256" key="13">
    <source>
        <dbReference type="ARBA" id="ARBA00023027"/>
    </source>
</evidence>
<feature type="domain" description="Globin" evidence="17">
    <location>
        <begin position="2"/>
        <end position="139"/>
    </location>
</feature>
<evidence type="ECO:0000313" key="19">
    <source>
        <dbReference type="EMBL" id="KZF21579.1"/>
    </source>
</evidence>
<dbReference type="RefSeq" id="XP_018187134.1">
    <property type="nucleotide sequence ID" value="XM_018333753.1"/>
</dbReference>
<evidence type="ECO:0000256" key="7">
    <source>
        <dbReference type="ARBA" id="ARBA00022630"/>
    </source>
</evidence>
<dbReference type="STRING" id="1328760.A0A165FZY0"/>
<evidence type="ECO:0000256" key="6">
    <source>
        <dbReference type="ARBA" id="ARBA00022617"/>
    </source>
</evidence>
<dbReference type="InParanoid" id="A0A165FZY0"/>
<keyword evidence="5" id="KW-0216">Detoxification</keyword>
<dbReference type="EMBL" id="KV407460">
    <property type="protein sequence ID" value="KZF21579.1"/>
    <property type="molecule type" value="Genomic_DNA"/>
</dbReference>
<dbReference type="FunFam" id="1.10.490.10:FF:000003">
    <property type="entry name" value="Flavohemoprotein"/>
    <property type="match status" value="1"/>
</dbReference>
<name>A0A165FZY0_XYLHT</name>
<proteinExistence type="inferred from homology"/>
<dbReference type="InterPro" id="IPR000971">
    <property type="entry name" value="Globin"/>
</dbReference>
<feature type="compositionally biased region" description="Polar residues" evidence="16">
    <location>
        <begin position="373"/>
        <end position="388"/>
    </location>
</feature>
<evidence type="ECO:0000256" key="16">
    <source>
        <dbReference type="SAM" id="MobiDB-lite"/>
    </source>
</evidence>
<comment type="cofactor">
    <cofactor evidence="1">
        <name>heme b</name>
        <dbReference type="ChEBI" id="CHEBI:60344"/>
    </cofactor>
</comment>
<keyword evidence="13" id="KW-0520">NAD</keyword>
<protein>
    <recommendedName>
        <fullName evidence="4">nitric oxide dioxygenase</fullName>
        <ecNumber evidence="4">1.14.12.17</ecNumber>
    </recommendedName>
</protein>
<reference evidence="19 20" key="1">
    <citation type="journal article" date="2016" name="Fungal Biol.">
        <title>The genome of Xylona heveae provides a window into fungal endophytism.</title>
        <authorList>
            <person name="Gazis R."/>
            <person name="Kuo A."/>
            <person name="Riley R."/>
            <person name="LaButti K."/>
            <person name="Lipzen A."/>
            <person name="Lin J."/>
            <person name="Amirebrahimi M."/>
            <person name="Hesse C.N."/>
            <person name="Spatafora J.W."/>
            <person name="Henrissat B."/>
            <person name="Hainaut M."/>
            <person name="Grigoriev I.V."/>
            <person name="Hibbett D.S."/>
        </authorList>
    </citation>
    <scope>NUCLEOTIDE SEQUENCE [LARGE SCALE GENOMIC DNA]</scope>
    <source>
        <strain evidence="19 20">TC161</strain>
    </source>
</reference>
<dbReference type="Gene3D" id="3.40.50.80">
    <property type="entry name" value="Nucleotide-binding domain of ferredoxin-NADP reductase (FNR) module"/>
    <property type="match status" value="1"/>
</dbReference>
<dbReference type="GO" id="GO:0008941">
    <property type="term" value="F:nitric oxide dioxygenase NAD(P)H activity"/>
    <property type="evidence" value="ECO:0007669"/>
    <property type="project" value="UniProtKB-EC"/>
</dbReference>
<dbReference type="InterPro" id="IPR017938">
    <property type="entry name" value="Riboflavin_synthase-like_b-brl"/>
</dbReference>
<evidence type="ECO:0000256" key="5">
    <source>
        <dbReference type="ARBA" id="ARBA00022575"/>
    </source>
</evidence>
<dbReference type="GeneID" id="28898890"/>
<evidence type="ECO:0000256" key="11">
    <source>
        <dbReference type="ARBA" id="ARBA00023002"/>
    </source>
</evidence>
<dbReference type="PROSITE" id="PS51384">
    <property type="entry name" value="FAD_FR"/>
    <property type="match status" value="1"/>
</dbReference>
<keyword evidence="9" id="KW-0274">FAD</keyword>
<evidence type="ECO:0000259" key="18">
    <source>
        <dbReference type="PROSITE" id="PS51384"/>
    </source>
</evidence>
<dbReference type="PROSITE" id="PS01033">
    <property type="entry name" value="GLOBIN"/>
    <property type="match status" value="1"/>
</dbReference>
<keyword evidence="10" id="KW-0521">NADP</keyword>
<comment type="catalytic activity">
    <reaction evidence="15">
        <text>2 nitric oxide + NADPH + 2 O2 = 2 nitrate + NADP(+) + H(+)</text>
        <dbReference type="Rhea" id="RHEA:19465"/>
        <dbReference type="ChEBI" id="CHEBI:15378"/>
        <dbReference type="ChEBI" id="CHEBI:15379"/>
        <dbReference type="ChEBI" id="CHEBI:16480"/>
        <dbReference type="ChEBI" id="CHEBI:17632"/>
        <dbReference type="ChEBI" id="CHEBI:57783"/>
        <dbReference type="ChEBI" id="CHEBI:58349"/>
        <dbReference type="EC" id="1.14.12.17"/>
    </reaction>
</comment>
<organism evidence="19 20">
    <name type="scientific">Xylona heveae (strain CBS 132557 / TC161)</name>
    <dbReference type="NCBI Taxonomy" id="1328760"/>
    <lineage>
        <taxon>Eukaryota</taxon>
        <taxon>Fungi</taxon>
        <taxon>Dikarya</taxon>
        <taxon>Ascomycota</taxon>
        <taxon>Pezizomycotina</taxon>
        <taxon>Xylonomycetes</taxon>
        <taxon>Xylonales</taxon>
        <taxon>Xylonaceae</taxon>
        <taxon>Xylona</taxon>
    </lineage>
</organism>
<evidence type="ECO:0000256" key="15">
    <source>
        <dbReference type="ARBA" id="ARBA00049433"/>
    </source>
</evidence>
<evidence type="ECO:0000256" key="14">
    <source>
        <dbReference type="ARBA" id="ARBA00048649"/>
    </source>
</evidence>
<keyword evidence="6" id="KW-0349">Heme</keyword>
<dbReference type="GO" id="GO:0046872">
    <property type="term" value="F:metal ion binding"/>
    <property type="evidence" value="ECO:0007669"/>
    <property type="project" value="UniProtKB-KW"/>
</dbReference>
<dbReference type="OrthoDB" id="436496at2759"/>
<dbReference type="GO" id="GO:0071949">
    <property type="term" value="F:FAD binding"/>
    <property type="evidence" value="ECO:0007669"/>
    <property type="project" value="TreeGrafter"/>
</dbReference>
<dbReference type="CDD" id="cd08922">
    <property type="entry name" value="FHb-globin"/>
    <property type="match status" value="1"/>
</dbReference>
<evidence type="ECO:0000256" key="3">
    <source>
        <dbReference type="ARBA" id="ARBA00006401"/>
    </source>
</evidence>
<evidence type="ECO:0000256" key="9">
    <source>
        <dbReference type="ARBA" id="ARBA00022827"/>
    </source>
</evidence>
<dbReference type="GO" id="GO:0019825">
    <property type="term" value="F:oxygen binding"/>
    <property type="evidence" value="ECO:0007669"/>
    <property type="project" value="InterPro"/>
</dbReference>
<evidence type="ECO:0000259" key="17">
    <source>
        <dbReference type="PROSITE" id="PS01033"/>
    </source>
</evidence>
<dbReference type="InterPro" id="IPR039261">
    <property type="entry name" value="FNR_nucleotide-bd"/>
</dbReference>
<comment type="similarity">
    <text evidence="3">In the C-terminal section; belongs to the flavoprotein pyridine nucleotide cytochrome reductase family.</text>
</comment>
<dbReference type="Gene3D" id="1.10.490.10">
    <property type="entry name" value="Globins"/>
    <property type="match status" value="1"/>
</dbReference>
<evidence type="ECO:0000256" key="8">
    <source>
        <dbReference type="ARBA" id="ARBA00022723"/>
    </source>
</evidence>
<dbReference type="InterPro" id="IPR009050">
    <property type="entry name" value="Globin-like_sf"/>
</dbReference>
<dbReference type="InterPro" id="IPR017927">
    <property type="entry name" value="FAD-bd_FR_type"/>
</dbReference>
<feature type="region of interest" description="Disordered" evidence="16">
    <location>
        <begin position="373"/>
        <end position="402"/>
    </location>
</feature>
<keyword evidence="20" id="KW-1185">Reference proteome</keyword>
<dbReference type="Pfam" id="PF08030">
    <property type="entry name" value="NAD_binding_6"/>
    <property type="match status" value="1"/>
</dbReference>
<dbReference type="GO" id="GO:0071500">
    <property type="term" value="P:cellular response to nitrosative stress"/>
    <property type="evidence" value="ECO:0007669"/>
    <property type="project" value="TreeGrafter"/>
</dbReference>
<evidence type="ECO:0000256" key="12">
    <source>
        <dbReference type="ARBA" id="ARBA00023004"/>
    </source>
</evidence>
<dbReference type="GO" id="GO:0009636">
    <property type="term" value="P:response to toxic substance"/>
    <property type="evidence" value="ECO:0007669"/>
    <property type="project" value="UniProtKB-KW"/>
</dbReference>
<dbReference type="EC" id="1.14.12.17" evidence="4"/>
<evidence type="ECO:0000256" key="2">
    <source>
        <dbReference type="ARBA" id="ARBA00001974"/>
    </source>
</evidence>
<comment type="catalytic activity">
    <reaction evidence="14">
        <text>2 nitric oxide + NADH + 2 O2 = 2 nitrate + NAD(+) + H(+)</text>
        <dbReference type="Rhea" id="RHEA:19469"/>
        <dbReference type="ChEBI" id="CHEBI:15378"/>
        <dbReference type="ChEBI" id="CHEBI:15379"/>
        <dbReference type="ChEBI" id="CHEBI:16480"/>
        <dbReference type="ChEBI" id="CHEBI:17632"/>
        <dbReference type="ChEBI" id="CHEBI:57540"/>
        <dbReference type="ChEBI" id="CHEBI:57945"/>
        <dbReference type="EC" id="1.14.12.17"/>
    </reaction>
</comment>
<feature type="compositionally biased region" description="Basic and acidic residues" evidence="16">
    <location>
        <begin position="389"/>
        <end position="402"/>
    </location>
</feature>
<gene>
    <name evidence="19" type="ORF">L228DRAFT_253483</name>
</gene>
<dbReference type="InterPro" id="IPR012292">
    <property type="entry name" value="Globin/Proto"/>
</dbReference>
<dbReference type="Pfam" id="PF00042">
    <property type="entry name" value="Globin"/>
    <property type="match status" value="1"/>
</dbReference>
<dbReference type="GO" id="GO:0020037">
    <property type="term" value="F:heme binding"/>
    <property type="evidence" value="ECO:0007669"/>
    <property type="project" value="InterPro"/>
</dbReference>
<dbReference type="SUPFAM" id="SSF52343">
    <property type="entry name" value="Ferredoxin reductase-like, C-terminal NADP-linked domain"/>
    <property type="match status" value="1"/>
</dbReference>
<dbReference type="InterPro" id="IPR013121">
    <property type="entry name" value="Fe_red_NAD-bd_6"/>
</dbReference>
<evidence type="ECO:0000256" key="1">
    <source>
        <dbReference type="ARBA" id="ARBA00001970"/>
    </source>
</evidence>
<dbReference type="Gene3D" id="2.40.30.10">
    <property type="entry name" value="Translation factors"/>
    <property type="match status" value="1"/>
</dbReference>
<dbReference type="CDD" id="cd06184">
    <property type="entry name" value="flavohem_like_fad_nad_binding"/>
    <property type="match status" value="1"/>
</dbReference>
<dbReference type="AlphaFoldDB" id="A0A165FZY0"/>
<dbReference type="PANTHER" id="PTHR43396">
    <property type="entry name" value="FLAVOHEMOPROTEIN"/>
    <property type="match status" value="1"/>
</dbReference>
<comment type="cofactor">
    <cofactor evidence="2">
        <name>FAD</name>
        <dbReference type="ChEBI" id="CHEBI:57692"/>
    </cofactor>
</comment>
<evidence type="ECO:0000256" key="10">
    <source>
        <dbReference type="ARBA" id="ARBA00022857"/>
    </source>
</evidence>
<dbReference type="FunCoup" id="A0A165FZY0">
    <property type="interactions" value="327"/>
</dbReference>
<evidence type="ECO:0000256" key="4">
    <source>
        <dbReference type="ARBA" id="ARBA00012229"/>
    </source>
</evidence>
<dbReference type="Proteomes" id="UP000076632">
    <property type="component" value="Unassembled WGS sequence"/>
</dbReference>
<keyword evidence="12" id="KW-0408">Iron</keyword>
<keyword evidence="11" id="KW-0560">Oxidoreductase</keyword>
<dbReference type="FunFam" id="2.40.30.10:FF:000034">
    <property type="entry name" value="Flavohemoprotein"/>
    <property type="match status" value="1"/>
</dbReference>
<dbReference type="GO" id="GO:0046210">
    <property type="term" value="P:nitric oxide catabolic process"/>
    <property type="evidence" value="ECO:0007669"/>
    <property type="project" value="TreeGrafter"/>
</dbReference>
<evidence type="ECO:0000313" key="20">
    <source>
        <dbReference type="Proteomes" id="UP000076632"/>
    </source>
</evidence>